<proteinExistence type="predicted"/>
<protein>
    <submittedName>
        <fullName evidence="1">Uncharacterized protein</fullName>
    </submittedName>
</protein>
<dbReference type="AlphaFoldDB" id="A0A645D4Q7"/>
<dbReference type="EMBL" id="VSSQ01032890">
    <property type="protein sequence ID" value="MPM84304.1"/>
    <property type="molecule type" value="Genomic_DNA"/>
</dbReference>
<name>A0A645D4Q7_9ZZZZ</name>
<comment type="caution">
    <text evidence="1">The sequence shown here is derived from an EMBL/GenBank/DDBJ whole genome shotgun (WGS) entry which is preliminary data.</text>
</comment>
<evidence type="ECO:0000313" key="1">
    <source>
        <dbReference type="EMBL" id="MPM84304.1"/>
    </source>
</evidence>
<sequence>MAGISSSANGTGRNFYPQDKYLINLAYLRMKNLTIGYTIPARLTKKISIDKVRVYFSGQNLFEFKATHLPIDPEITSGSPSFSAYYGRTMPFTRTLSFGVQISL</sequence>
<accession>A0A645D4Q7</accession>
<organism evidence="1">
    <name type="scientific">bioreactor metagenome</name>
    <dbReference type="NCBI Taxonomy" id="1076179"/>
    <lineage>
        <taxon>unclassified sequences</taxon>
        <taxon>metagenomes</taxon>
        <taxon>ecological metagenomes</taxon>
    </lineage>
</organism>
<gene>
    <name evidence="1" type="ORF">SDC9_131375</name>
</gene>
<reference evidence="1" key="1">
    <citation type="submission" date="2019-08" db="EMBL/GenBank/DDBJ databases">
        <authorList>
            <person name="Kucharzyk K."/>
            <person name="Murdoch R.W."/>
            <person name="Higgins S."/>
            <person name="Loffler F."/>
        </authorList>
    </citation>
    <scope>NUCLEOTIDE SEQUENCE</scope>
</reference>